<name>A0ABU8SNL1_9LACO</name>
<sequence>MEPEQSALAKVKSLLNKAEQDPATRNYYTEEINLYIRFLELWDNKDNRDQFSPSDQELITAYINALNTKLLPEYQAALNDFDEDLNLQNVELLHLTPKDNKANLSEYVTLRQYFNNQITPNAIIDDINNIDEPVNTLIERDELPKYAAKLDWLALDLLINAIAFKHWFNH</sequence>
<evidence type="ECO:0000313" key="2">
    <source>
        <dbReference type="Proteomes" id="UP001370590"/>
    </source>
</evidence>
<gene>
    <name evidence="1" type="ORF">R4146_08400</name>
</gene>
<proteinExistence type="predicted"/>
<organism evidence="1 2">
    <name type="scientific">Nicoliella lavandulae</name>
    <dbReference type="NCBI Taxonomy" id="3082954"/>
    <lineage>
        <taxon>Bacteria</taxon>
        <taxon>Bacillati</taxon>
        <taxon>Bacillota</taxon>
        <taxon>Bacilli</taxon>
        <taxon>Lactobacillales</taxon>
        <taxon>Lactobacillaceae</taxon>
        <taxon>Nicoliella</taxon>
    </lineage>
</organism>
<reference evidence="1 2" key="1">
    <citation type="submission" date="2023-10" db="EMBL/GenBank/DDBJ databases">
        <title>Nicoliella lavandulae sp. nov. isolated from Lavandula angustifolia flowers.</title>
        <authorList>
            <person name="Alcantara C."/>
            <person name="Zuniga M."/>
            <person name="Landete J.M."/>
            <person name="Monedero V."/>
        </authorList>
    </citation>
    <scope>NUCLEOTIDE SEQUENCE [LARGE SCALE GENOMIC DNA]</scope>
    <source>
        <strain evidence="1 2">Es01</strain>
    </source>
</reference>
<dbReference type="RefSeq" id="WP_339960999.1">
    <property type="nucleotide sequence ID" value="NZ_JAWMWH010000003.1"/>
</dbReference>
<protein>
    <submittedName>
        <fullName evidence="1">Uncharacterized protein</fullName>
    </submittedName>
</protein>
<dbReference type="EMBL" id="JAWMWH010000003">
    <property type="protein sequence ID" value="MEJ6401155.1"/>
    <property type="molecule type" value="Genomic_DNA"/>
</dbReference>
<dbReference type="Proteomes" id="UP001370590">
    <property type="component" value="Unassembled WGS sequence"/>
</dbReference>
<accession>A0ABU8SNL1</accession>
<evidence type="ECO:0000313" key="1">
    <source>
        <dbReference type="EMBL" id="MEJ6401155.1"/>
    </source>
</evidence>
<keyword evidence="2" id="KW-1185">Reference proteome</keyword>
<comment type="caution">
    <text evidence="1">The sequence shown here is derived from an EMBL/GenBank/DDBJ whole genome shotgun (WGS) entry which is preliminary data.</text>
</comment>